<keyword evidence="4 7" id="KW-0812">Transmembrane</keyword>
<gene>
    <name evidence="8" type="ORF">SAMN05216289_11831</name>
</gene>
<comment type="subcellular location">
    <subcellularLocation>
        <location evidence="1">Cell membrane</location>
        <topology evidence="1">Multi-pass membrane protein</topology>
    </subcellularLocation>
</comment>
<dbReference type="Proteomes" id="UP000198575">
    <property type="component" value="Unassembled WGS sequence"/>
</dbReference>
<keyword evidence="5 7" id="KW-1133">Transmembrane helix</keyword>
<accession>A0A1I4YKX0</accession>
<evidence type="ECO:0000256" key="4">
    <source>
        <dbReference type="ARBA" id="ARBA00022692"/>
    </source>
</evidence>
<dbReference type="PANTHER" id="PTHR33884">
    <property type="entry name" value="UPF0410 PROTEIN YMGE"/>
    <property type="match status" value="1"/>
</dbReference>
<evidence type="ECO:0000256" key="3">
    <source>
        <dbReference type="ARBA" id="ARBA00022475"/>
    </source>
</evidence>
<reference evidence="8 9" key="1">
    <citation type="submission" date="2016-10" db="EMBL/GenBank/DDBJ databases">
        <authorList>
            <person name="de Groot N.N."/>
        </authorList>
    </citation>
    <scope>NUCLEOTIDE SEQUENCE [LARGE SCALE GENOMIC DNA]</scope>
    <source>
        <strain evidence="8 9">CGMCC 1.7659</strain>
    </source>
</reference>
<feature type="transmembrane region" description="Helical" evidence="7">
    <location>
        <begin position="45"/>
        <end position="63"/>
    </location>
</feature>
<keyword evidence="6 7" id="KW-0472">Membrane</keyword>
<feature type="transmembrane region" description="Helical" evidence="7">
    <location>
        <begin position="20"/>
        <end position="38"/>
    </location>
</feature>
<comment type="similarity">
    <text evidence="2">Belongs to the UPF0410 family.</text>
</comment>
<dbReference type="PANTHER" id="PTHR33884:SF3">
    <property type="entry name" value="UPF0410 PROTEIN YMGE"/>
    <property type="match status" value="1"/>
</dbReference>
<sequence>MHGSHWATSPRGSALSVQSLLIFLLVGAIAGWLAGLVVKGRGLGLVGNIVIGILGAFIAGWLLPQLGIYIGGGIVGAILNAMIGAIILLVVVMAVRRA</sequence>
<evidence type="ECO:0000313" key="9">
    <source>
        <dbReference type="Proteomes" id="UP000198575"/>
    </source>
</evidence>
<evidence type="ECO:0000256" key="5">
    <source>
        <dbReference type="ARBA" id="ARBA00022989"/>
    </source>
</evidence>
<protein>
    <submittedName>
        <fullName evidence="8">Uncharacterized membrane protein YeaQ/YmgE, transglycosylase-associated protein family</fullName>
    </submittedName>
</protein>
<evidence type="ECO:0000313" key="8">
    <source>
        <dbReference type="EMBL" id="SFN38666.1"/>
    </source>
</evidence>
<dbReference type="InterPro" id="IPR007341">
    <property type="entry name" value="Transgly_assoc"/>
</dbReference>
<feature type="transmembrane region" description="Helical" evidence="7">
    <location>
        <begin position="69"/>
        <end position="95"/>
    </location>
</feature>
<organism evidence="8 9">
    <name type="scientific">Dokdonella immobilis</name>
    <dbReference type="NCBI Taxonomy" id="578942"/>
    <lineage>
        <taxon>Bacteria</taxon>
        <taxon>Pseudomonadati</taxon>
        <taxon>Pseudomonadota</taxon>
        <taxon>Gammaproteobacteria</taxon>
        <taxon>Lysobacterales</taxon>
        <taxon>Rhodanobacteraceae</taxon>
        <taxon>Dokdonella</taxon>
    </lineage>
</organism>
<dbReference type="GO" id="GO:0005886">
    <property type="term" value="C:plasma membrane"/>
    <property type="evidence" value="ECO:0007669"/>
    <property type="project" value="UniProtKB-SubCell"/>
</dbReference>
<evidence type="ECO:0000256" key="7">
    <source>
        <dbReference type="SAM" id="Phobius"/>
    </source>
</evidence>
<proteinExistence type="inferred from homology"/>
<evidence type="ECO:0000256" key="1">
    <source>
        <dbReference type="ARBA" id="ARBA00004651"/>
    </source>
</evidence>
<dbReference type="EMBL" id="FOVF01000018">
    <property type="protein sequence ID" value="SFN38666.1"/>
    <property type="molecule type" value="Genomic_DNA"/>
</dbReference>
<evidence type="ECO:0000256" key="6">
    <source>
        <dbReference type="ARBA" id="ARBA00023136"/>
    </source>
</evidence>
<keyword evidence="3" id="KW-1003">Cell membrane</keyword>
<dbReference type="STRING" id="578942.SAMN05216289_11831"/>
<dbReference type="Pfam" id="PF04226">
    <property type="entry name" value="Transgly_assoc"/>
    <property type="match status" value="1"/>
</dbReference>
<name>A0A1I4YKX0_9GAMM</name>
<dbReference type="AlphaFoldDB" id="A0A1I4YKX0"/>
<evidence type="ECO:0000256" key="2">
    <source>
        <dbReference type="ARBA" id="ARBA00011006"/>
    </source>
</evidence>
<keyword evidence="9" id="KW-1185">Reference proteome</keyword>